<proteinExistence type="predicted"/>
<feature type="region of interest" description="Disordered" evidence="1">
    <location>
        <begin position="135"/>
        <end position="274"/>
    </location>
</feature>
<feature type="compositionally biased region" description="Polar residues" evidence="1">
    <location>
        <begin position="92"/>
        <end position="107"/>
    </location>
</feature>
<dbReference type="OrthoDB" id="47836at2759"/>
<feature type="compositionally biased region" description="Basic and acidic residues" evidence="1">
    <location>
        <begin position="256"/>
        <end position="274"/>
    </location>
</feature>
<feature type="region of interest" description="Disordered" evidence="1">
    <location>
        <begin position="87"/>
        <end position="114"/>
    </location>
</feature>
<dbReference type="AlphaFoldDB" id="A0A1E7FED8"/>
<evidence type="ECO:0000256" key="2">
    <source>
        <dbReference type="SAM" id="Phobius"/>
    </source>
</evidence>
<feature type="region of interest" description="Disordered" evidence="1">
    <location>
        <begin position="555"/>
        <end position="587"/>
    </location>
</feature>
<dbReference type="InParanoid" id="A0A1E7FED8"/>
<organism evidence="3 4">
    <name type="scientific">Fragilariopsis cylindrus CCMP1102</name>
    <dbReference type="NCBI Taxonomy" id="635003"/>
    <lineage>
        <taxon>Eukaryota</taxon>
        <taxon>Sar</taxon>
        <taxon>Stramenopiles</taxon>
        <taxon>Ochrophyta</taxon>
        <taxon>Bacillariophyta</taxon>
        <taxon>Bacillariophyceae</taxon>
        <taxon>Bacillariophycidae</taxon>
        <taxon>Bacillariales</taxon>
        <taxon>Bacillariaceae</taxon>
        <taxon>Fragilariopsis</taxon>
    </lineage>
</organism>
<evidence type="ECO:0000313" key="4">
    <source>
        <dbReference type="Proteomes" id="UP000095751"/>
    </source>
</evidence>
<keyword evidence="4" id="KW-1185">Reference proteome</keyword>
<keyword evidence="2" id="KW-0472">Membrane</keyword>
<dbReference type="EMBL" id="KV784358">
    <property type="protein sequence ID" value="OEU16506.1"/>
    <property type="molecule type" value="Genomic_DNA"/>
</dbReference>
<accession>A0A1E7FED8</accession>
<feature type="region of interest" description="Disordered" evidence="1">
    <location>
        <begin position="461"/>
        <end position="485"/>
    </location>
</feature>
<feature type="compositionally biased region" description="Basic and acidic residues" evidence="1">
    <location>
        <begin position="200"/>
        <end position="224"/>
    </location>
</feature>
<keyword evidence="2" id="KW-1133">Transmembrane helix</keyword>
<reference evidence="3 4" key="1">
    <citation type="submission" date="2016-09" db="EMBL/GenBank/DDBJ databases">
        <title>Extensive genetic diversity and differential bi-allelic expression allows diatom success in the polar Southern Ocean.</title>
        <authorList>
            <consortium name="DOE Joint Genome Institute"/>
            <person name="Mock T."/>
            <person name="Otillar R.P."/>
            <person name="Strauss J."/>
            <person name="Dupont C."/>
            <person name="Frickenhaus S."/>
            <person name="Maumus F."/>
            <person name="Mcmullan M."/>
            <person name="Sanges R."/>
            <person name="Schmutz J."/>
            <person name="Toseland A."/>
            <person name="Valas R."/>
            <person name="Veluchamy A."/>
            <person name="Ward B.J."/>
            <person name="Allen A."/>
            <person name="Barry K."/>
            <person name="Falciatore A."/>
            <person name="Ferrante M."/>
            <person name="Fortunato A.E."/>
            <person name="Gloeckner G."/>
            <person name="Gruber A."/>
            <person name="Hipkin R."/>
            <person name="Janech M."/>
            <person name="Kroth P."/>
            <person name="Leese F."/>
            <person name="Lindquist E."/>
            <person name="Lyon B.R."/>
            <person name="Martin J."/>
            <person name="Mayer C."/>
            <person name="Parker M."/>
            <person name="Quesneville H."/>
            <person name="Raymond J."/>
            <person name="Uhlig C."/>
            <person name="Valentin K.U."/>
            <person name="Worden A.Z."/>
            <person name="Armbrust E.V."/>
            <person name="Bowler C."/>
            <person name="Green B."/>
            <person name="Moulton V."/>
            <person name="Van Oosterhout C."/>
            <person name="Grigoriev I."/>
        </authorList>
    </citation>
    <scope>NUCLEOTIDE SEQUENCE [LARGE SCALE GENOMIC DNA]</scope>
    <source>
        <strain evidence="3 4">CCMP1102</strain>
    </source>
</reference>
<feature type="compositionally biased region" description="Low complexity" evidence="1">
    <location>
        <begin position="177"/>
        <end position="188"/>
    </location>
</feature>
<feature type="compositionally biased region" description="Basic and acidic residues" evidence="1">
    <location>
        <begin position="475"/>
        <end position="485"/>
    </location>
</feature>
<name>A0A1E7FED8_9STRA</name>
<feature type="compositionally biased region" description="Polar residues" evidence="1">
    <location>
        <begin position="141"/>
        <end position="154"/>
    </location>
</feature>
<keyword evidence="2" id="KW-0812">Transmembrane</keyword>
<feature type="compositionally biased region" description="Basic and acidic residues" evidence="1">
    <location>
        <begin position="29"/>
        <end position="41"/>
    </location>
</feature>
<evidence type="ECO:0000313" key="3">
    <source>
        <dbReference type="EMBL" id="OEU16506.1"/>
    </source>
</evidence>
<feature type="region of interest" description="Disordered" evidence="1">
    <location>
        <begin position="622"/>
        <end position="671"/>
    </location>
</feature>
<protein>
    <submittedName>
        <fullName evidence="3">Uncharacterized protein</fullName>
    </submittedName>
</protein>
<dbReference type="KEGG" id="fcy:FRACYDRAFT_239096"/>
<gene>
    <name evidence="3" type="ORF">FRACYDRAFT_239096</name>
</gene>
<evidence type="ECO:0000256" key="1">
    <source>
        <dbReference type="SAM" id="MobiDB-lite"/>
    </source>
</evidence>
<dbReference type="Proteomes" id="UP000095751">
    <property type="component" value="Unassembled WGS sequence"/>
</dbReference>
<sequence length="879" mass="97435">MTVATAIDTSSTHSENIPHDSMSSLSESNKNENGKDLERKNNTSSTTADRAVGAEEMTASINNEPEKVVIINETAVLLRTTKKSISFEEDANSSNSQNNYDECQSQIEPEGSTIPDHLRKASRRFDEGMLQKVLSGEEYDNGTTGVETIDNTSTEDFDKMKIVQEINEDEDEKSREPPSGSPSIFSSSDGEIATESSGKGGKETIDANEIESKETQTVEEKVELIEEEEDEEKKINGEQIISREPSGTSTMSTGDDTDHGKETKKTFQEEKKSDERPIIHVTEIVQDEKMPLDLHQPIISELNISHTIPNTSSRPISYTQPQLTVRTNSPTLNELSPSDIDTSDPTGFRYLTLNGQLGNGIPLQHPELGIPHLPPLMAPIPIIGSSHAAAIQGPDHSNGYHQFQHRLSLSSIPNQVTTMSAPGGKRKIHLRLIEDVSSLMQPEKSGFLSFRRKKGILRSPMHTSSISEFGAKKSGSRDSSGEDRGSLTVSWYEGTSSVELQEHVRNSIIRKLGIRGTTKLLDFRVLDESSDPPEEIVLSTYIPNGSRLLVRFATTTNEGETTPPKYTRFSDFSSPPDSPSAAPSPYPSSLNLNGLGLNANQLALLGTRLNGMQIAGADPYNQVKSQQIGKKSNLSRSSKKKSSKDEDDEDEDDGNSKSSNMEVASLHPEDPVQKSLREITGLLLAERKGEIRQQPRQEKRQIIFVLANYFVLFLSLLAMSAEIQARAPGWHTAMEQQFKNVHDCSKDKESLFQCVENGDMAGLVASVILWLSRSAATKRIFLFGFESPLKLWTAVYESLVTAFCWGFSYIVIRRGMNPDNKRDFLRRFWKDAVYGSLAGFNAAFMKQVLKNLIPQEVIEDALQDRQLRILSWLHLPSIG</sequence>
<feature type="transmembrane region" description="Helical" evidence="2">
    <location>
        <begin position="791"/>
        <end position="812"/>
    </location>
</feature>
<feature type="compositionally biased region" description="Polar residues" evidence="1">
    <location>
        <begin position="7"/>
        <end position="28"/>
    </location>
</feature>
<feature type="compositionally biased region" description="Pro residues" evidence="1">
    <location>
        <begin position="576"/>
        <end position="586"/>
    </location>
</feature>
<feature type="region of interest" description="Disordered" evidence="1">
    <location>
        <begin position="1"/>
        <end position="59"/>
    </location>
</feature>